<dbReference type="AlphaFoldDB" id="A0A382A831"/>
<dbReference type="InterPro" id="IPR008269">
    <property type="entry name" value="Lon_proteolytic"/>
</dbReference>
<dbReference type="Pfam" id="PF02190">
    <property type="entry name" value="LON_substr_bdg"/>
    <property type="match status" value="1"/>
</dbReference>
<dbReference type="Gene3D" id="1.20.58.1480">
    <property type="match status" value="1"/>
</dbReference>
<dbReference type="SUPFAM" id="SSF52540">
    <property type="entry name" value="P-loop containing nucleoside triphosphate hydrolases"/>
    <property type="match status" value="1"/>
</dbReference>
<dbReference type="PIRSF" id="PIRSF001174">
    <property type="entry name" value="Lon_proteas"/>
    <property type="match status" value="1"/>
</dbReference>
<evidence type="ECO:0000313" key="11">
    <source>
        <dbReference type="EMBL" id="SVA97705.1"/>
    </source>
</evidence>
<dbReference type="GO" id="GO:0004252">
    <property type="term" value="F:serine-type endopeptidase activity"/>
    <property type="evidence" value="ECO:0007669"/>
    <property type="project" value="InterPro"/>
</dbReference>
<dbReference type="InterPro" id="IPR003111">
    <property type="entry name" value="Lon_prtase_N"/>
</dbReference>
<dbReference type="InterPro" id="IPR003593">
    <property type="entry name" value="AAA+_ATPase"/>
</dbReference>
<evidence type="ECO:0000256" key="3">
    <source>
        <dbReference type="ARBA" id="ARBA00022670"/>
    </source>
</evidence>
<keyword evidence="5" id="KW-0378">Hydrolase</keyword>
<dbReference type="InterPro" id="IPR046336">
    <property type="entry name" value="Lon_prtase_N_sf"/>
</dbReference>
<dbReference type="PROSITE" id="PS51787">
    <property type="entry name" value="LON_N"/>
    <property type="match status" value="1"/>
</dbReference>
<evidence type="ECO:0000259" key="10">
    <source>
        <dbReference type="PROSITE" id="PS51787"/>
    </source>
</evidence>
<evidence type="ECO:0000256" key="5">
    <source>
        <dbReference type="ARBA" id="ARBA00022801"/>
    </source>
</evidence>
<sequence>MVSGQPVQLPVWIREMNRIHHRKARNMAISTEHTDNQIRTQTNEIIESIGVLPVRNLIVYPHMAAPLVANRSGSVKTLEEALQNDKNILILAQRDPEVDSPMPEDLYGTGTLSVVHKSMKLPEESLHVLVQGVSRMRVLDVLATGPILRVKAEILTEEANDSLEVKGLAQNLSGQFHKLVDMVQAMSDELKIAAMNLEDQPSKLADFIAFNLKISLSDQQALLELDDIRERLEGLTILLNRELEVAETGSRIQNQVQTEMGKAQREYYLREQLKAIQNELGEADGPTEEKEELRKKIEEVGMPGEVREEATRELNRLLKMSPASPEFSIARTYLEWLTELPWSVSTEDRLEIDEAGKILDEDHYGLKKIKDRILEHLSVRKLRSQMKGPILCFVGPPGVGKTSLGQSVAKALGREFIRMSLGGVHDEAEIRGHRRTYIGALPGRIIQGIRKAGSNNPVFMLDEIDKLGTDFRGDPASALLEVLDPEQNFSFADHYLDVPFDLSNVMFITTANVLSTIPGPLRDRMEVIEVSGYTEEEKMEIAERHLIPKQVEEHGLTAEQIRFNRDAVQRIIDEYTREAGLRNLEREIGKVARKVARTIAEGNDGMFEITPDEVRKHLGAQKFFSEVTERTGEPGVAIGLAWTAVGGEIMFIEASKMKGKKGLTLTGQLGDVMKESAQAALTYMRSHASEWGIDEGFFDEHDIHIHLPAGA</sequence>
<evidence type="ECO:0000256" key="8">
    <source>
        <dbReference type="ARBA" id="ARBA00023016"/>
    </source>
</evidence>
<dbReference type="Gene3D" id="2.30.130.40">
    <property type="entry name" value="LON domain-like"/>
    <property type="match status" value="1"/>
</dbReference>
<dbReference type="GO" id="GO:0030163">
    <property type="term" value="P:protein catabolic process"/>
    <property type="evidence" value="ECO:0007669"/>
    <property type="project" value="InterPro"/>
</dbReference>
<dbReference type="SUPFAM" id="SSF54211">
    <property type="entry name" value="Ribosomal protein S5 domain 2-like"/>
    <property type="match status" value="1"/>
</dbReference>
<dbReference type="NCBIfam" id="TIGR00763">
    <property type="entry name" value="lon"/>
    <property type="match status" value="1"/>
</dbReference>
<keyword evidence="6" id="KW-0720">Serine protease</keyword>
<keyword evidence="7" id="KW-0067">ATP-binding</keyword>
<dbReference type="InterPro" id="IPR027417">
    <property type="entry name" value="P-loop_NTPase"/>
</dbReference>
<dbReference type="Pfam" id="PF22667">
    <property type="entry name" value="Lon_lid"/>
    <property type="match status" value="1"/>
</dbReference>
<dbReference type="GO" id="GO:0004176">
    <property type="term" value="F:ATP-dependent peptidase activity"/>
    <property type="evidence" value="ECO:0007669"/>
    <property type="project" value="InterPro"/>
</dbReference>
<dbReference type="GO" id="GO:0016887">
    <property type="term" value="F:ATP hydrolysis activity"/>
    <property type="evidence" value="ECO:0007669"/>
    <property type="project" value="InterPro"/>
</dbReference>
<protein>
    <recommendedName>
        <fullName evidence="12">Lon N-terminal domain-containing protein</fullName>
    </recommendedName>
</protein>
<dbReference type="InterPro" id="IPR020568">
    <property type="entry name" value="Ribosomal_Su5_D2-typ_SF"/>
</dbReference>
<reference evidence="11" key="1">
    <citation type="submission" date="2018-05" db="EMBL/GenBank/DDBJ databases">
        <authorList>
            <person name="Lanie J.A."/>
            <person name="Ng W.-L."/>
            <person name="Kazmierczak K.M."/>
            <person name="Andrzejewski T.M."/>
            <person name="Davidsen T.M."/>
            <person name="Wayne K.J."/>
            <person name="Tettelin H."/>
            <person name="Glass J.I."/>
            <person name="Rusch D."/>
            <person name="Podicherti R."/>
            <person name="Tsui H.-C.T."/>
            <person name="Winkler M.E."/>
        </authorList>
    </citation>
    <scope>NUCLEOTIDE SEQUENCE</scope>
</reference>
<keyword evidence="2" id="KW-0963">Cytoplasm</keyword>
<dbReference type="InterPro" id="IPR003959">
    <property type="entry name" value="ATPase_AAA_core"/>
</dbReference>
<organism evidence="11">
    <name type="scientific">marine metagenome</name>
    <dbReference type="NCBI Taxonomy" id="408172"/>
    <lineage>
        <taxon>unclassified sequences</taxon>
        <taxon>metagenomes</taxon>
        <taxon>ecological metagenomes</taxon>
    </lineage>
</organism>
<dbReference type="SUPFAM" id="SSF88697">
    <property type="entry name" value="PUA domain-like"/>
    <property type="match status" value="1"/>
</dbReference>
<dbReference type="InterPro" id="IPR015947">
    <property type="entry name" value="PUA-like_sf"/>
</dbReference>
<keyword evidence="3" id="KW-0645">Protease</keyword>
<gene>
    <name evidence="11" type="ORF">METZ01_LOCUS150559</name>
</gene>
<dbReference type="GO" id="GO:0005524">
    <property type="term" value="F:ATP binding"/>
    <property type="evidence" value="ECO:0007669"/>
    <property type="project" value="UniProtKB-KW"/>
</dbReference>
<dbReference type="Gene3D" id="3.40.50.300">
    <property type="entry name" value="P-loop containing nucleotide triphosphate hydrolases"/>
    <property type="match status" value="1"/>
</dbReference>
<feature type="domain" description="Lon N-terminal" evidence="10">
    <location>
        <begin position="49"/>
        <end position="243"/>
    </location>
</feature>
<evidence type="ECO:0008006" key="12">
    <source>
        <dbReference type="Google" id="ProtNLM"/>
    </source>
</evidence>
<comment type="subcellular location">
    <subcellularLocation>
        <location evidence="1">Cytoplasm</location>
    </subcellularLocation>
</comment>
<dbReference type="InterPro" id="IPR027543">
    <property type="entry name" value="Lon_bac"/>
</dbReference>
<dbReference type="GO" id="GO:0005737">
    <property type="term" value="C:cytoplasm"/>
    <property type="evidence" value="ECO:0007669"/>
    <property type="project" value="UniProtKB-SubCell"/>
</dbReference>
<dbReference type="InterPro" id="IPR054594">
    <property type="entry name" value="Lon_lid"/>
</dbReference>
<dbReference type="Pfam" id="PF05362">
    <property type="entry name" value="Lon_C"/>
    <property type="match status" value="1"/>
</dbReference>
<dbReference type="InterPro" id="IPR004815">
    <property type="entry name" value="Lon_bac/euk-typ"/>
</dbReference>
<accession>A0A382A831</accession>
<dbReference type="EMBL" id="UINC01024316">
    <property type="protein sequence ID" value="SVA97705.1"/>
    <property type="molecule type" value="Genomic_DNA"/>
</dbReference>
<dbReference type="PROSITE" id="PS51786">
    <property type="entry name" value="LON_PROTEOLYTIC"/>
    <property type="match status" value="1"/>
</dbReference>
<dbReference type="FunFam" id="3.40.50.300:FF:000382">
    <property type="entry name" value="Lon protease homolog 2, peroxisomal"/>
    <property type="match status" value="1"/>
</dbReference>
<evidence type="ECO:0000256" key="6">
    <source>
        <dbReference type="ARBA" id="ARBA00022825"/>
    </source>
</evidence>
<evidence type="ECO:0000256" key="2">
    <source>
        <dbReference type="ARBA" id="ARBA00022490"/>
    </source>
</evidence>
<dbReference type="Pfam" id="PF00004">
    <property type="entry name" value="AAA"/>
    <property type="match status" value="1"/>
</dbReference>
<dbReference type="CDD" id="cd19500">
    <property type="entry name" value="RecA-like_Lon"/>
    <property type="match status" value="1"/>
</dbReference>
<feature type="non-terminal residue" evidence="11">
    <location>
        <position position="711"/>
    </location>
</feature>
<dbReference type="GO" id="GO:0043565">
    <property type="term" value="F:sequence-specific DNA binding"/>
    <property type="evidence" value="ECO:0007669"/>
    <property type="project" value="InterPro"/>
</dbReference>
<dbReference type="InterPro" id="IPR027065">
    <property type="entry name" value="Lon_Prtase"/>
</dbReference>
<dbReference type="Gene3D" id="3.30.230.10">
    <property type="match status" value="1"/>
</dbReference>
<proteinExistence type="inferred from homology"/>
<dbReference type="SMART" id="SM00382">
    <property type="entry name" value="AAA"/>
    <property type="match status" value="1"/>
</dbReference>
<dbReference type="Gene3D" id="1.10.8.60">
    <property type="match status" value="1"/>
</dbReference>
<evidence type="ECO:0000256" key="7">
    <source>
        <dbReference type="ARBA" id="ARBA00022840"/>
    </source>
</evidence>
<keyword evidence="4" id="KW-0547">Nucleotide-binding</keyword>
<dbReference type="SMART" id="SM00464">
    <property type="entry name" value="LON"/>
    <property type="match status" value="1"/>
</dbReference>
<name>A0A382A831_9ZZZZ</name>
<evidence type="ECO:0000256" key="1">
    <source>
        <dbReference type="ARBA" id="ARBA00004496"/>
    </source>
</evidence>
<dbReference type="InterPro" id="IPR014721">
    <property type="entry name" value="Ribsml_uS5_D2-typ_fold_subgr"/>
</dbReference>
<dbReference type="FunFam" id="1.20.5.5270:FF:000002">
    <property type="entry name" value="Lon protease homolog"/>
    <property type="match status" value="1"/>
</dbReference>
<evidence type="ECO:0000256" key="4">
    <source>
        <dbReference type="ARBA" id="ARBA00022741"/>
    </source>
</evidence>
<dbReference type="Gene3D" id="1.20.5.5270">
    <property type="match status" value="1"/>
</dbReference>
<dbReference type="PRINTS" id="PR00830">
    <property type="entry name" value="ENDOLAPTASE"/>
</dbReference>
<dbReference type="PANTHER" id="PTHR10046">
    <property type="entry name" value="ATP DEPENDENT LON PROTEASE FAMILY MEMBER"/>
    <property type="match status" value="1"/>
</dbReference>
<dbReference type="GO" id="GO:0006508">
    <property type="term" value="P:proteolysis"/>
    <property type="evidence" value="ECO:0007669"/>
    <property type="project" value="UniProtKB-KW"/>
</dbReference>
<keyword evidence="8" id="KW-0346">Stress response</keyword>
<evidence type="ECO:0000259" key="9">
    <source>
        <dbReference type="PROSITE" id="PS51786"/>
    </source>
</evidence>
<feature type="domain" description="Lon proteolytic" evidence="9">
    <location>
        <begin position="631"/>
        <end position="711"/>
    </location>
</feature>
<dbReference type="HAMAP" id="MF_01973">
    <property type="entry name" value="lon_bact"/>
    <property type="match status" value="1"/>
</dbReference>